<sequence length="61" mass="6992">MKMKELIINGMIVLGITFMISSYLMYPFEFEDKFRILNIVIIAGAVTALIIICMTILMFLV</sequence>
<keyword evidence="1" id="KW-0812">Transmembrane</keyword>
<reference evidence="2 3" key="1">
    <citation type="submission" date="2019-11" db="EMBL/GenBank/DDBJ databases">
        <title>Draft Genome Sequence of Plant Growth-Promoting Rhizosphere-Associated Bacteria.</title>
        <authorList>
            <person name="Vasilyev I.Y."/>
            <person name="Radchenko V."/>
            <person name="Ilnitskaya E.V."/>
        </authorList>
    </citation>
    <scope>NUCLEOTIDE SEQUENCE [LARGE SCALE GENOMIC DNA]</scope>
    <source>
        <strain evidence="2 3">VRA_01-1sq_f</strain>
    </source>
</reference>
<dbReference type="AlphaFoldDB" id="A0A7X2ME24"/>
<protein>
    <submittedName>
        <fullName evidence="2">Uncharacterized protein</fullName>
    </submittedName>
</protein>
<evidence type="ECO:0000313" key="2">
    <source>
        <dbReference type="EMBL" id="MSE07668.1"/>
    </source>
</evidence>
<evidence type="ECO:0000256" key="1">
    <source>
        <dbReference type="SAM" id="Phobius"/>
    </source>
</evidence>
<keyword evidence="1" id="KW-0472">Membrane</keyword>
<comment type="caution">
    <text evidence="2">The sequence shown here is derived from an EMBL/GenBank/DDBJ whole genome shotgun (WGS) entry which is preliminary data.</text>
</comment>
<evidence type="ECO:0000313" key="3">
    <source>
        <dbReference type="Proteomes" id="UP000467635"/>
    </source>
</evidence>
<keyword evidence="1" id="KW-1133">Transmembrane helix</keyword>
<feature type="transmembrane region" description="Helical" evidence="1">
    <location>
        <begin position="6"/>
        <end position="24"/>
    </location>
</feature>
<proteinExistence type="predicted"/>
<organism evidence="2 3">
    <name type="scientific">Ligilactobacillus salivarius</name>
    <dbReference type="NCBI Taxonomy" id="1624"/>
    <lineage>
        <taxon>Bacteria</taxon>
        <taxon>Bacillati</taxon>
        <taxon>Bacillota</taxon>
        <taxon>Bacilli</taxon>
        <taxon>Lactobacillales</taxon>
        <taxon>Lactobacillaceae</taxon>
        <taxon>Ligilactobacillus</taxon>
    </lineage>
</organism>
<feature type="transmembrane region" description="Helical" evidence="1">
    <location>
        <begin position="36"/>
        <end position="60"/>
    </location>
</feature>
<name>A0A7X2ME24_9LACO</name>
<dbReference type="Proteomes" id="UP000467635">
    <property type="component" value="Unassembled WGS sequence"/>
</dbReference>
<gene>
    <name evidence="2" type="ORF">GKC33_02700</name>
</gene>
<accession>A0A7X2ME24</accession>
<dbReference type="EMBL" id="WKKX01000062">
    <property type="protein sequence ID" value="MSE07668.1"/>
    <property type="molecule type" value="Genomic_DNA"/>
</dbReference>